<name>A0A8X7XL19_POLSE</name>
<keyword evidence="4" id="KW-1133">Transmembrane helix</keyword>
<feature type="transmembrane region" description="Helical" evidence="4">
    <location>
        <begin position="58"/>
        <end position="77"/>
    </location>
</feature>
<dbReference type="PANTHER" id="PTHR12062">
    <property type="entry name" value="N-ACETYLGLUCOSAMINYLTRANSFERASE VI"/>
    <property type="match status" value="1"/>
</dbReference>
<gene>
    <name evidence="7" type="primary">Mgat4c_1</name>
    <name evidence="7" type="ORF">GTO96_0015692</name>
</gene>
<dbReference type="GO" id="GO:0008375">
    <property type="term" value="F:acetylglucosaminyltransferase activity"/>
    <property type="evidence" value="ECO:0007669"/>
    <property type="project" value="TreeGrafter"/>
</dbReference>
<feature type="domain" description="MGAT4 A/B/C C-terminal" evidence="6">
    <location>
        <begin position="366"/>
        <end position="494"/>
    </location>
</feature>
<dbReference type="InterPro" id="IPR056576">
    <property type="entry name" value="MGAT4_A/B/C_C"/>
</dbReference>
<dbReference type="EMBL" id="JAATIS010000485">
    <property type="protein sequence ID" value="KAG2467987.1"/>
    <property type="molecule type" value="Genomic_DNA"/>
</dbReference>
<evidence type="ECO:0000256" key="1">
    <source>
        <dbReference type="ARBA" id="ARBA00004922"/>
    </source>
</evidence>
<dbReference type="GO" id="GO:0006487">
    <property type="term" value="P:protein N-linked glycosylation"/>
    <property type="evidence" value="ECO:0007669"/>
    <property type="project" value="TreeGrafter"/>
</dbReference>
<sequence length="505" mass="58121">MKPKHERPSRWRNASTGLVKPYRARDRKGNGRSQLQQALSTSSRLWLVHRGLYRAPEVFHVFHNLLLVALLGVVAALRRRAQPFSMHPLVVATGPSRFELPYSKPVALKLVRWAAICRPGGEYLAIGLSSVKRKRGNYVLETLKSIFEKSTDEELQEMVVVVHLADFDKAWNMKVAMDISTKFARRILSGHLLIIHAPQEHYPPLEGLKRNFNDAENRVTFRSKQNVDYAFLLNFCANLSSYYLMIEDDVKCSKSFFTIIKKSIASRKGTYWVTLEFSKLGYIGKLYHSSDLPRLAQFLLLFYQEMPCDWLLGHFQNLLAQKDVIRFKPSLFQHTGYYSSFLGTANLLKDDDFEEDPFDIPDNPPATIFTDINTFESYYPKKAYSNMDEYFWGKSPSAGNYFTIIFNRPVVLNKLHIHTGTDERKGDALQFGDVELGSQLGKSRNRLECSSYNKIGSFVDGRFQKDDIYKSYDSPVSCVKIVITKSQSKWLIIQNISIWTKQLLK</sequence>
<evidence type="ECO:0000256" key="2">
    <source>
        <dbReference type="ARBA" id="ARBA00022676"/>
    </source>
</evidence>
<evidence type="ECO:0000256" key="4">
    <source>
        <dbReference type="SAM" id="Phobius"/>
    </source>
</evidence>
<keyword evidence="8" id="KW-1185">Reference proteome</keyword>
<keyword evidence="2" id="KW-0328">Glycosyltransferase</keyword>
<organism evidence="7 8">
    <name type="scientific">Polypterus senegalus</name>
    <name type="common">Senegal bichir</name>
    <dbReference type="NCBI Taxonomy" id="55291"/>
    <lineage>
        <taxon>Eukaryota</taxon>
        <taxon>Metazoa</taxon>
        <taxon>Chordata</taxon>
        <taxon>Craniata</taxon>
        <taxon>Vertebrata</taxon>
        <taxon>Euteleostomi</taxon>
        <taxon>Actinopterygii</taxon>
        <taxon>Polypteriformes</taxon>
        <taxon>Polypteridae</taxon>
        <taxon>Polypterus</taxon>
    </lineage>
</organism>
<dbReference type="PANTHER" id="PTHR12062:SF0">
    <property type="entry name" value="ALPHA-1,3-MANNOSYL-GLYCOPROTEIN 4-BETA-N-ACETYLGLUCOSAMINYLTRANSFERASE B"/>
    <property type="match status" value="1"/>
</dbReference>
<evidence type="ECO:0000259" key="6">
    <source>
        <dbReference type="Pfam" id="PF23524"/>
    </source>
</evidence>
<feature type="domain" description="MGAT4 conserved region" evidence="5">
    <location>
        <begin position="122"/>
        <end position="353"/>
    </location>
</feature>
<accession>A0A8X7XL19</accession>
<reference evidence="7 8" key="1">
    <citation type="journal article" date="2021" name="Cell">
        <title>Tracing the genetic footprints of vertebrate landing in non-teleost ray-finned fishes.</title>
        <authorList>
            <person name="Bi X."/>
            <person name="Wang K."/>
            <person name="Yang L."/>
            <person name="Pan H."/>
            <person name="Jiang H."/>
            <person name="Wei Q."/>
            <person name="Fang M."/>
            <person name="Yu H."/>
            <person name="Zhu C."/>
            <person name="Cai Y."/>
            <person name="He Y."/>
            <person name="Gan X."/>
            <person name="Zeng H."/>
            <person name="Yu D."/>
            <person name="Zhu Y."/>
            <person name="Jiang H."/>
            <person name="Qiu Q."/>
            <person name="Yang H."/>
            <person name="Zhang Y.E."/>
            <person name="Wang W."/>
            <person name="Zhu M."/>
            <person name="He S."/>
            <person name="Zhang G."/>
        </authorList>
    </citation>
    <scope>NUCLEOTIDE SEQUENCE [LARGE SCALE GENOMIC DNA]</scope>
    <source>
        <strain evidence="7">Bchr_013</strain>
    </source>
</reference>
<comment type="pathway">
    <text evidence="1">Protein modification; protein glycosylation.</text>
</comment>
<protein>
    <submittedName>
        <fullName evidence="7">MGT4C acetylglucosaminyltransferase</fullName>
    </submittedName>
</protein>
<keyword evidence="4" id="KW-0812">Transmembrane</keyword>
<keyword evidence="4" id="KW-0472">Membrane</keyword>
<dbReference type="Pfam" id="PF23524">
    <property type="entry name" value="MGAT4A_C"/>
    <property type="match status" value="1"/>
</dbReference>
<evidence type="ECO:0000313" key="7">
    <source>
        <dbReference type="EMBL" id="KAG2467987.1"/>
    </source>
</evidence>
<evidence type="ECO:0000313" key="8">
    <source>
        <dbReference type="Proteomes" id="UP000886611"/>
    </source>
</evidence>
<dbReference type="AlphaFoldDB" id="A0A8X7XL19"/>
<dbReference type="InterPro" id="IPR006759">
    <property type="entry name" value="Glyco_transf_54"/>
</dbReference>
<evidence type="ECO:0000259" key="5">
    <source>
        <dbReference type="Pfam" id="PF04666"/>
    </source>
</evidence>
<dbReference type="Pfam" id="PF04666">
    <property type="entry name" value="MGAT4_cons"/>
    <property type="match status" value="1"/>
</dbReference>
<comment type="caution">
    <text evidence="7">The sequence shown here is derived from an EMBL/GenBank/DDBJ whole genome shotgun (WGS) entry which is preliminary data.</text>
</comment>
<feature type="non-terminal residue" evidence="7">
    <location>
        <position position="505"/>
    </location>
</feature>
<feature type="non-terminal residue" evidence="7">
    <location>
        <position position="1"/>
    </location>
</feature>
<dbReference type="Proteomes" id="UP000886611">
    <property type="component" value="Unassembled WGS sequence"/>
</dbReference>
<dbReference type="InterPro" id="IPR057279">
    <property type="entry name" value="MGAT4"/>
</dbReference>
<evidence type="ECO:0000256" key="3">
    <source>
        <dbReference type="ARBA" id="ARBA00022679"/>
    </source>
</evidence>
<keyword evidence="3" id="KW-0808">Transferase</keyword>
<proteinExistence type="predicted"/>